<organism evidence="9 10">
    <name type="scientific">Acidithiobacillus ferrivorans</name>
    <dbReference type="NCBI Taxonomy" id="160808"/>
    <lineage>
        <taxon>Bacteria</taxon>
        <taxon>Pseudomonadati</taxon>
        <taxon>Pseudomonadota</taxon>
        <taxon>Acidithiobacillia</taxon>
        <taxon>Acidithiobacillales</taxon>
        <taxon>Acidithiobacillaceae</taxon>
        <taxon>Acidithiobacillus</taxon>
    </lineage>
</organism>
<dbReference type="PRINTS" id="PR01590">
    <property type="entry name" value="HTHFIS"/>
</dbReference>
<dbReference type="Gene3D" id="1.10.8.60">
    <property type="match status" value="1"/>
</dbReference>
<dbReference type="GO" id="GO:0006355">
    <property type="term" value="P:regulation of DNA-templated transcription"/>
    <property type="evidence" value="ECO:0007669"/>
    <property type="project" value="InterPro"/>
</dbReference>
<dbReference type="EMBL" id="NCBC01000001">
    <property type="protein sequence ID" value="OYV82966.1"/>
    <property type="molecule type" value="Genomic_DNA"/>
</dbReference>
<keyword evidence="4" id="KW-0238">DNA-binding</keyword>
<keyword evidence="2" id="KW-0067">ATP-binding</keyword>
<reference evidence="9 10" key="1">
    <citation type="submission" date="2017-03" db="EMBL/GenBank/DDBJ databases">
        <title>Lifting the veil on microbial sulfur biogeochemistry in mining wastewaters.</title>
        <authorList>
            <person name="Kantor R.S."/>
            <person name="Colenbrander Nelson T."/>
            <person name="Marshall S."/>
            <person name="Bennett D."/>
            <person name="Apte S."/>
            <person name="Camacho D."/>
            <person name="Thomas B.C."/>
            <person name="Warren L.A."/>
            <person name="Banfield J.F."/>
        </authorList>
    </citation>
    <scope>NUCLEOTIDE SEQUENCE [LARGE SCALE GENOMIC DNA]</scope>
    <source>
        <strain evidence="9">21-59-9</strain>
    </source>
</reference>
<dbReference type="GO" id="GO:0043565">
    <property type="term" value="F:sequence-specific DNA binding"/>
    <property type="evidence" value="ECO:0007669"/>
    <property type="project" value="InterPro"/>
</dbReference>
<evidence type="ECO:0000256" key="2">
    <source>
        <dbReference type="ARBA" id="ARBA00022840"/>
    </source>
</evidence>
<dbReference type="Pfam" id="PF25601">
    <property type="entry name" value="AAA_lid_14"/>
    <property type="match status" value="1"/>
</dbReference>
<dbReference type="InterPro" id="IPR002078">
    <property type="entry name" value="Sigma_54_int"/>
</dbReference>
<sequence>MMADFSVLPPALIVDDEPNIVELLGITLQGMGIAVTGAYSLAEAFARLAEGAPSLCLSDLRLPDGSGIDLVRRLHALHPRVPVAVITAYSSADGAVEAMQAGAFDYMAKPIELTRLRRLISQAVDLARLSPMGSDGTQRLVGDSPVMRRLRDDIRRVARSNAPVHITGESGTGKELAARAIHASGVRHDKPFVAVNCGAIPDGLVESELFGAEKGAYSGAVQRREGLFVAANGGTIFLDEVGELPMMVQVKLLRAIQERSIRPLGASREIPLDLRFISATHRNLQEMVVAGSFRRDLLYRLDVVRLHMPPLREHPEDIPQLAEVILQRIGGAQPGVPTRLSAGTLARLGGYAFPGNVRELENLLERRIALQRDDILPEEELTSSGRVAPENSVLAAVSASAAAAGLDTAEAALLRQMLGQAGGDRHHAADLLGVSVQSLELRLSRLSLEEIA</sequence>
<dbReference type="InterPro" id="IPR058031">
    <property type="entry name" value="AAA_lid_NorR"/>
</dbReference>
<keyword evidence="6" id="KW-0597">Phosphoprotein</keyword>
<dbReference type="AlphaFoldDB" id="A0A257TEK4"/>
<dbReference type="CDD" id="cd00009">
    <property type="entry name" value="AAA"/>
    <property type="match status" value="1"/>
</dbReference>
<protein>
    <submittedName>
        <fullName evidence="9">Sigma-54-dependent Fis family transcriptional regulator</fullName>
    </submittedName>
</protein>
<evidence type="ECO:0000256" key="3">
    <source>
        <dbReference type="ARBA" id="ARBA00023015"/>
    </source>
</evidence>
<dbReference type="GO" id="GO:0000160">
    <property type="term" value="P:phosphorelay signal transduction system"/>
    <property type="evidence" value="ECO:0007669"/>
    <property type="project" value="InterPro"/>
</dbReference>
<dbReference type="InterPro" id="IPR001789">
    <property type="entry name" value="Sig_transdc_resp-reg_receiver"/>
</dbReference>
<dbReference type="InterPro" id="IPR009057">
    <property type="entry name" value="Homeodomain-like_sf"/>
</dbReference>
<dbReference type="PROSITE" id="PS50045">
    <property type="entry name" value="SIGMA54_INTERACT_4"/>
    <property type="match status" value="1"/>
</dbReference>
<evidence type="ECO:0000256" key="6">
    <source>
        <dbReference type="PROSITE-ProRule" id="PRU00169"/>
    </source>
</evidence>
<dbReference type="SMART" id="SM00382">
    <property type="entry name" value="AAA"/>
    <property type="match status" value="1"/>
</dbReference>
<dbReference type="Gene3D" id="3.40.50.2300">
    <property type="match status" value="1"/>
</dbReference>
<gene>
    <name evidence="9" type="ORF">B7Z70_00050</name>
</gene>
<dbReference type="FunFam" id="3.40.50.300:FF:000006">
    <property type="entry name" value="DNA-binding transcriptional regulator NtrC"/>
    <property type="match status" value="1"/>
</dbReference>
<dbReference type="Pfam" id="PF00158">
    <property type="entry name" value="Sigma54_activat"/>
    <property type="match status" value="1"/>
</dbReference>
<evidence type="ECO:0000259" key="8">
    <source>
        <dbReference type="PROSITE" id="PS50110"/>
    </source>
</evidence>
<accession>A0A257TEK4</accession>
<dbReference type="InterPro" id="IPR025944">
    <property type="entry name" value="Sigma_54_int_dom_CS"/>
</dbReference>
<proteinExistence type="predicted"/>
<dbReference type="SUPFAM" id="SSF46689">
    <property type="entry name" value="Homeodomain-like"/>
    <property type="match status" value="1"/>
</dbReference>
<name>A0A257TEK4_9PROT</name>
<keyword evidence="3" id="KW-0805">Transcription regulation</keyword>
<evidence type="ECO:0000259" key="7">
    <source>
        <dbReference type="PROSITE" id="PS50045"/>
    </source>
</evidence>
<evidence type="ECO:0000256" key="4">
    <source>
        <dbReference type="ARBA" id="ARBA00023125"/>
    </source>
</evidence>
<keyword evidence="5" id="KW-0804">Transcription</keyword>
<dbReference type="InterPro" id="IPR011006">
    <property type="entry name" value="CheY-like_superfamily"/>
</dbReference>
<dbReference type="Proteomes" id="UP000216779">
    <property type="component" value="Unassembled WGS sequence"/>
</dbReference>
<dbReference type="PANTHER" id="PTHR32071:SF100">
    <property type="entry name" value="RESPONSE REGULATOR PROTEIN PILR"/>
    <property type="match status" value="1"/>
</dbReference>
<comment type="caution">
    <text evidence="9">The sequence shown here is derived from an EMBL/GenBank/DDBJ whole genome shotgun (WGS) entry which is preliminary data.</text>
</comment>
<evidence type="ECO:0000256" key="1">
    <source>
        <dbReference type="ARBA" id="ARBA00022741"/>
    </source>
</evidence>
<dbReference type="PROSITE" id="PS00688">
    <property type="entry name" value="SIGMA54_INTERACT_3"/>
    <property type="match status" value="1"/>
</dbReference>
<evidence type="ECO:0000313" key="10">
    <source>
        <dbReference type="Proteomes" id="UP000216779"/>
    </source>
</evidence>
<feature type="modified residue" description="4-aspartylphosphate" evidence="6">
    <location>
        <position position="59"/>
    </location>
</feature>
<dbReference type="PROSITE" id="PS50110">
    <property type="entry name" value="RESPONSE_REGULATORY"/>
    <property type="match status" value="1"/>
</dbReference>
<dbReference type="InterPro" id="IPR027417">
    <property type="entry name" value="P-loop_NTPase"/>
</dbReference>
<evidence type="ECO:0000313" key="9">
    <source>
        <dbReference type="EMBL" id="OYV82966.1"/>
    </source>
</evidence>
<dbReference type="SUPFAM" id="SSF52172">
    <property type="entry name" value="CheY-like"/>
    <property type="match status" value="1"/>
</dbReference>
<dbReference type="PROSITE" id="PS00676">
    <property type="entry name" value="SIGMA54_INTERACT_2"/>
    <property type="match status" value="1"/>
</dbReference>
<keyword evidence="1" id="KW-0547">Nucleotide-binding</keyword>
<dbReference type="SUPFAM" id="SSF52540">
    <property type="entry name" value="P-loop containing nucleoside triphosphate hydrolases"/>
    <property type="match status" value="1"/>
</dbReference>
<dbReference type="SMART" id="SM00448">
    <property type="entry name" value="REC"/>
    <property type="match status" value="1"/>
</dbReference>
<feature type="domain" description="Response regulatory" evidence="8">
    <location>
        <begin position="10"/>
        <end position="124"/>
    </location>
</feature>
<dbReference type="GO" id="GO:0005524">
    <property type="term" value="F:ATP binding"/>
    <property type="evidence" value="ECO:0007669"/>
    <property type="project" value="UniProtKB-KW"/>
</dbReference>
<evidence type="ECO:0000256" key="5">
    <source>
        <dbReference type="ARBA" id="ARBA00023163"/>
    </source>
</evidence>
<feature type="domain" description="Sigma-54 factor interaction" evidence="7">
    <location>
        <begin position="140"/>
        <end position="369"/>
    </location>
</feature>
<dbReference type="PANTHER" id="PTHR32071">
    <property type="entry name" value="TRANSCRIPTIONAL REGULATORY PROTEIN"/>
    <property type="match status" value="1"/>
</dbReference>
<dbReference type="InterPro" id="IPR025943">
    <property type="entry name" value="Sigma_54_int_dom_ATP-bd_2"/>
</dbReference>
<dbReference type="Gene3D" id="3.40.50.300">
    <property type="entry name" value="P-loop containing nucleotide triphosphate hydrolases"/>
    <property type="match status" value="1"/>
</dbReference>
<dbReference type="InterPro" id="IPR003593">
    <property type="entry name" value="AAA+_ATPase"/>
</dbReference>
<dbReference type="InterPro" id="IPR002197">
    <property type="entry name" value="HTH_Fis"/>
</dbReference>
<dbReference type="Pfam" id="PF00072">
    <property type="entry name" value="Response_reg"/>
    <property type="match status" value="1"/>
</dbReference>